<accession>A0A7G9YD66</accession>
<dbReference type="AlphaFoldDB" id="A0A7G9YD66"/>
<gene>
    <name evidence="3" type="primary">dsbD</name>
    <name evidence="3" type="ORF">DMJHIOCL_00029</name>
</gene>
<dbReference type="GO" id="GO:0047134">
    <property type="term" value="F:protein-disulfide reductase [NAD(P)H] activity"/>
    <property type="evidence" value="ECO:0007669"/>
    <property type="project" value="UniProtKB-EC"/>
</dbReference>
<evidence type="ECO:0000259" key="2">
    <source>
        <dbReference type="PROSITE" id="PS51352"/>
    </source>
</evidence>
<dbReference type="PANTHER" id="PTHR15337:SF11">
    <property type="entry name" value="THIOREDOXIN DOMAIN-CONTAINING PROTEIN"/>
    <property type="match status" value="1"/>
</dbReference>
<dbReference type="Pfam" id="PF13899">
    <property type="entry name" value="Thioredoxin_7"/>
    <property type="match status" value="1"/>
</dbReference>
<feature type="domain" description="Thioredoxin" evidence="2">
    <location>
        <begin position="29"/>
        <end position="163"/>
    </location>
</feature>
<dbReference type="EMBL" id="MT631162">
    <property type="protein sequence ID" value="QNO45950.1"/>
    <property type="molecule type" value="Genomic_DNA"/>
</dbReference>
<dbReference type="CDD" id="cd02947">
    <property type="entry name" value="TRX_family"/>
    <property type="match status" value="1"/>
</dbReference>
<protein>
    <submittedName>
        <fullName evidence="3">Thiol:disulfide interchange protein DsbD</fullName>
        <ecNumber evidence="3">1.8.1.8</ecNumber>
    </submittedName>
</protein>
<organism evidence="3">
    <name type="scientific">Candidatus Methanogaster sp. ANME-2c ERB4</name>
    <dbReference type="NCBI Taxonomy" id="2759911"/>
    <lineage>
        <taxon>Archaea</taxon>
        <taxon>Methanobacteriati</taxon>
        <taxon>Methanobacteriota</taxon>
        <taxon>Stenosarchaea group</taxon>
        <taxon>Methanomicrobia</taxon>
        <taxon>Methanosarcinales</taxon>
        <taxon>ANME-2 cluster</taxon>
        <taxon>Candidatus Methanogasteraceae</taxon>
        <taxon>Candidatus Methanogaster</taxon>
    </lineage>
</organism>
<sequence>MKNRQARQTKQRFALILLVACACIASACIDSTQTGADAPQPTADGGSAAEITWHSYDEGMQIAGEQNKPVMIDVYTSWCRYCKDLDRLVYPDPNVIQLADDFVCIKIDADKQRDLAAQYNPRGGVPVVIFLRSDGAEVHRLGGYPRGGPDAFAQEMMVALNNV</sequence>
<dbReference type="InterPro" id="IPR036249">
    <property type="entry name" value="Thioredoxin-like_sf"/>
</dbReference>
<dbReference type="Gene3D" id="3.40.30.10">
    <property type="entry name" value="Glutaredoxin"/>
    <property type="match status" value="1"/>
</dbReference>
<dbReference type="PROSITE" id="PS51352">
    <property type="entry name" value="THIOREDOXIN_2"/>
    <property type="match status" value="1"/>
</dbReference>
<dbReference type="InterPro" id="IPR013766">
    <property type="entry name" value="Thioredoxin_domain"/>
</dbReference>
<evidence type="ECO:0000256" key="1">
    <source>
        <dbReference type="ARBA" id="ARBA00022729"/>
    </source>
</evidence>
<dbReference type="PROSITE" id="PS51257">
    <property type="entry name" value="PROKAR_LIPOPROTEIN"/>
    <property type="match status" value="1"/>
</dbReference>
<keyword evidence="1" id="KW-0732">Signal</keyword>
<name>A0A7G9YD66_9EURY</name>
<proteinExistence type="predicted"/>
<dbReference type="EC" id="1.8.1.8" evidence="3"/>
<dbReference type="InterPro" id="IPR051099">
    <property type="entry name" value="AGR/TXD"/>
</dbReference>
<reference evidence="3" key="1">
    <citation type="submission" date="2020-06" db="EMBL/GenBank/DDBJ databases">
        <title>Unique genomic features of the anaerobic methanotrophic archaea.</title>
        <authorList>
            <person name="Chadwick G.L."/>
            <person name="Skennerton C.T."/>
            <person name="Laso-Perez R."/>
            <person name="Leu A.O."/>
            <person name="Speth D.R."/>
            <person name="Yu H."/>
            <person name="Morgan-Lang C."/>
            <person name="Hatzenpichler R."/>
            <person name="Goudeau D."/>
            <person name="Malmstrom R."/>
            <person name="Brazelton W.J."/>
            <person name="Woyke T."/>
            <person name="Hallam S.J."/>
            <person name="Tyson G.W."/>
            <person name="Wegener G."/>
            <person name="Boetius A."/>
            <person name="Orphan V."/>
        </authorList>
    </citation>
    <scope>NUCLEOTIDE SEQUENCE</scope>
</reference>
<dbReference type="SUPFAM" id="SSF52833">
    <property type="entry name" value="Thioredoxin-like"/>
    <property type="match status" value="1"/>
</dbReference>
<keyword evidence="3" id="KW-0560">Oxidoreductase</keyword>
<evidence type="ECO:0000313" key="3">
    <source>
        <dbReference type="EMBL" id="QNO45950.1"/>
    </source>
</evidence>
<dbReference type="PANTHER" id="PTHR15337">
    <property type="entry name" value="ANTERIOR GRADIENT PROTEIN-RELATED"/>
    <property type="match status" value="1"/>
</dbReference>